<protein>
    <submittedName>
        <fullName evidence="5">Adenylyltransferase/cytidyltransferase family protein</fullName>
    </submittedName>
</protein>
<evidence type="ECO:0000256" key="1">
    <source>
        <dbReference type="ARBA" id="ARBA00022679"/>
    </source>
</evidence>
<name>A0A7D4QA51_9SPHI</name>
<dbReference type="SUPFAM" id="SSF55060">
    <property type="entry name" value="GHMP Kinase, C-terminal domain"/>
    <property type="match status" value="1"/>
</dbReference>
<dbReference type="Proteomes" id="UP000505355">
    <property type="component" value="Chromosome"/>
</dbReference>
<dbReference type="PANTHER" id="PTHR32463">
    <property type="entry name" value="L-FUCOSE KINASE"/>
    <property type="match status" value="1"/>
</dbReference>
<evidence type="ECO:0000259" key="4">
    <source>
        <dbReference type="Pfam" id="PF08544"/>
    </source>
</evidence>
<dbReference type="InterPro" id="IPR020568">
    <property type="entry name" value="Ribosomal_Su5_D2-typ_SF"/>
</dbReference>
<dbReference type="InterPro" id="IPR013750">
    <property type="entry name" value="GHMP_kinase_C_dom"/>
</dbReference>
<dbReference type="InterPro" id="IPR004821">
    <property type="entry name" value="Cyt_trans-like"/>
</dbReference>
<dbReference type="InterPro" id="IPR036554">
    <property type="entry name" value="GHMP_kinase_C_sf"/>
</dbReference>
<dbReference type="InterPro" id="IPR052203">
    <property type="entry name" value="GHMP_Kinase-Related"/>
</dbReference>
<keyword evidence="1 5" id="KW-0808">Transferase</keyword>
<evidence type="ECO:0000259" key="3">
    <source>
        <dbReference type="Pfam" id="PF01467"/>
    </source>
</evidence>
<dbReference type="NCBIfam" id="TIGR00125">
    <property type="entry name" value="cyt_tran_rel"/>
    <property type="match status" value="1"/>
</dbReference>
<dbReference type="Pfam" id="PF01467">
    <property type="entry name" value="CTP_transf_like"/>
    <property type="match status" value="1"/>
</dbReference>
<reference evidence="5 6" key="1">
    <citation type="submission" date="2020-05" db="EMBL/GenBank/DDBJ databases">
        <title>Mucilaginibacter mali sp. nov.</title>
        <authorList>
            <person name="Kim H.S."/>
            <person name="Lee K.C."/>
            <person name="Suh M.K."/>
            <person name="Kim J.-S."/>
            <person name="Han K.-I."/>
            <person name="Eom M.K."/>
            <person name="Shin Y.K."/>
            <person name="Lee J.-S."/>
        </authorList>
    </citation>
    <scope>NUCLEOTIDE SEQUENCE [LARGE SCALE GENOMIC DNA]</scope>
    <source>
        <strain evidence="5 6">G2-14</strain>
    </source>
</reference>
<dbReference type="GO" id="GO:0016779">
    <property type="term" value="F:nucleotidyltransferase activity"/>
    <property type="evidence" value="ECO:0007669"/>
    <property type="project" value="UniProtKB-KW"/>
</dbReference>
<accession>A0A7D4QA51</accession>
<gene>
    <name evidence="5" type="ORF">HQ865_08775</name>
</gene>
<evidence type="ECO:0000313" key="6">
    <source>
        <dbReference type="Proteomes" id="UP000505355"/>
    </source>
</evidence>
<dbReference type="InterPro" id="IPR014729">
    <property type="entry name" value="Rossmann-like_a/b/a_fold"/>
</dbReference>
<proteinExistence type="predicted"/>
<sequence length="449" mass="49658">MFERIRSKVVDNKGLAALRAQNQQKKIVFCSGCYDILQSGHAVFFNHARQFGDILVVGVGRDATLTALKGPGRPVNPENNRVYLVAALQDVDYAVLNDHTIGAGKIDFKEVLTALRPDIFILNDDDSAIAIKQQMCDELGITIQLVGRDVPPELKATSTSNIINKINHSYKAALRIDFSGGWTDVPYIMHGKKGYVSNVAIKPVIELKNGNFNFSGYPRGSGLSTSTAVKLLELISARNYNAEAKTLTDIAEDLFNLENKELNWAIGRQDQYGIVFGGFHCFESGDDYSKPIEVAVSKETLEGFRKNLLLLHTGISRNAQSAVEQVYENHDTPEGREALDIIGDCGYKFAHALAGADYMECARLMERNWNAQKQLASASTNETLDQMYAFAKENGAHGGKICGAGGGGAFVFYCQDPFELKQAMKRKFVDCFEIDFEFEYSNIKQLNSL</sequence>
<dbReference type="EMBL" id="CP054139">
    <property type="protein sequence ID" value="QKJ29844.1"/>
    <property type="molecule type" value="Genomic_DNA"/>
</dbReference>
<dbReference type="KEGG" id="mmab:HQ865_08775"/>
<keyword evidence="6" id="KW-1185">Reference proteome</keyword>
<dbReference type="Pfam" id="PF08544">
    <property type="entry name" value="GHMP_kinases_C"/>
    <property type="match status" value="1"/>
</dbReference>
<evidence type="ECO:0000256" key="2">
    <source>
        <dbReference type="ARBA" id="ARBA00022777"/>
    </source>
</evidence>
<dbReference type="Gene3D" id="3.30.230.120">
    <property type="match status" value="1"/>
</dbReference>
<evidence type="ECO:0000313" key="5">
    <source>
        <dbReference type="EMBL" id="QKJ29844.1"/>
    </source>
</evidence>
<dbReference type="GO" id="GO:0042352">
    <property type="term" value="P:GDP-L-fucose salvage"/>
    <property type="evidence" value="ECO:0007669"/>
    <property type="project" value="TreeGrafter"/>
</dbReference>
<keyword evidence="5" id="KW-0548">Nucleotidyltransferase</keyword>
<dbReference type="AlphaFoldDB" id="A0A7D4QA51"/>
<dbReference type="Gene3D" id="3.40.50.620">
    <property type="entry name" value="HUPs"/>
    <property type="match status" value="1"/>
</dbReference>
<dbReference type="SUPFAM" id="SSF52374">
    <property type="entry name" value="Nucleotidylyl transferase"/>
    <property type="match status" value="1"/>
</dbReference>
<dbReference type="RefSeq" id="WP_173414535.1">
    <property type="nucleotide sequence ID" value="NZ_CP054139.1"/>
</dbReference>
<feature type="domain" description="Cytidyltransferase-like" evidence="3">
    <location>
        <begin position="30"/>
        <end position="163"/>
    </location>
</feature>
<organism evidence="5 6">
    <name type="scientific">Mucilaginibacter mali</name>
    <dbReference type="NCBI Taxonomy" id="2740462"/>
    <lineage>
        <taxon>Bacteria</taxon>
        <taxon>Pseudomonadati</taxon>
        <taxon>Bacteroidota</taxon>
        <taxon>Sphingobacteriia</taxon>
        <taxon>Sphingobacteriales</taxon>
        <taxon>Sphingobacteriaceae</taxon>
        <taxon>Mucilaginibacter</taxon>
    </lineage>
</organism>
<dbReference type="SUPFAM" id="SSF54211">
    <property type="entry name" value="Ribosomal protein S5 domain 2-like"/>
    <property type="match status" value="1"/>
</dbReference>
<dbReference type="PANTHER" id="PTHR32463:SF0">
    <property type="entry name" value="L-FUCOSE KINASE"/>
    <property type="match status" value="1"/>
</dbReference>
<dbReference type="GO" id="GO:0050201">
    <property type="term" value="F:fucokinase activity"/>
    <property type="evidence" value="ECO:0007669"/>
    <property type="project" value="TreeGrafter"/>
</dbReference>
<feature type="domain" description="GHMP kinase C-terminal" evidence="4">
    <location>
        <begin position="351"/>
        <end position="426"/>
    </location>
</feature>
<dbReference type="PRINTS" id="PR00959">
    <property type="entry name" value="MEVGALKINASE"/>
</dbReference>
<keyword evidence="2" id="KW-0418">Kinase</keyword>